<dbReference type="AlphaFoldDB" id="G2JAZ5"/>
<dbReference type="Proteomes" id="UP000054051">
    <property type="component" value="Unassembled WGS sequence"/>
</dbReference>
<evidence type="ECO:0000313" key="1">
    <source>
        <dbReference type="EMBL" id="CCD29947.1"/>
    </source>
</evidence>
<protein>
    <submittedName>
        <fullName evidence="1">Uncharacterized protein</fullName>
    </submittedName>
</protein>
<organism evidence="1 2">
    <name type="scientific">Candidatus Glomeribacter gigasporarum BEG34</name>
    <dbReference type="NCBI Taxonomy" id="1070319"/>
    <lineage>
        <taxon>Bacteria</taxon>
        <taxon>Pseudomonadati</taxon>
        <taxon>Pseudomonadota</taxon>
        <taxon>Betaproteobacteria</taxon>
        <taxon>Burkholderiales</taxon>
        <taxon>Burkholderiaceae</taxon>
        <taxon>Candidatus Glomeribacter</taxon>
    </lineage>
</organism>
<sequence>MFNRFKSLLPRWFGDQTPVLDALLHGLAATARHAHRLIEYARLQTRLQTATGGWLDLIAADFFGDALKRGPDQSDAAFRQRIRARLFGERATRAGLIQALNDLTGREPRVFEPQRIMDTGCYRGPGLAYGLKGGYGSRRRAYQCFVTAYRPRIAGLPFVAGYRIPCGAYKTPSRAAYARRRGLTDADIVDAVNHVKPVGTTVWIRFR</sequence>
<dbReference type="EMBL" id="CAFB01000051">
    <property type="protein sequence ID" value="CCD29947.1"/>
    <property type="molecule type" value="Genomic_DNA"/>
</dbReference>
<dbReference type="STRING" id="1070319.CAGGBEG34_330043"/>
<name>G2JAZ5_9BURK</name>
<dbReference type="InterPro" id="IPR016884">
    <property type="entry name" value="UCP028438"/>
</dbReference>
<reference evidence="1 2" key="1">
    <citation type="submission" date="2011-08" db="EMBL/GenBank/DDBJ databases">
        <title>The genome of the obligate endobacterium of an arbuscular mycorrhizal fungus reveals an interphylum network of nutritional interactions.</title>
        <authorList>
            <person name="Ghignone S."/>
            <person name="Salvioli A."/>
            <person name="Anca I."/>
            <person name="Lumini E."/>
            <person name="Ortu G."/>
            <person name="Petiti L."/>
            <person name="Cruveiller S."/>
            <person name="Bianciotto V."/>
            <person name="Piffanelli P."/>
            <person name="Lanfranco L."/>
            <person name="Bonfante P."/>
        </authorList>
    </citation>
    <scope>NUCLEOTIDE SEQUENCE [LARGE SCALE GENOMIC DNA]</scope>
    <source>
        <strain evidence="1 2">BEG34</strain>
    </source>
</reference>
<accession>G2JAZ5</accession>
<dbReference type="RefSeq" id="WP_006683042.1">
    <property type="nucleotide sequence ID" value="NZ_CAFB01000051.1"/>
</dbReference>
<keyword evidence="2" id="KW-1185">Reference proteome</keyword>
<dbReference type="eggNOG" id="ENOG502ZJ8N">
    <property type="taxonomic scope" value="Bacteria"/>
</dbReference>
<evidence type="ECO:0000313" key="2">
    <source>
        <dbReference type="Proteomes" id="UP000054051"/>
    </source>
</evidence>
<dbReference type="PIRSF" id="PIRSF028438">
    <property type="entry name" value="UCP028438"/>
    <property type="match status" value="1"/>
</dbReference>
<proteinExistence type="predicted"/>
<gene>
    <name evidence="1" type="ORF">CAGGBEG34_330043</name>
</gene>
<dbReference type="OrthoDB" id="273496at2"/>
<comment type="caution">
    <text evidence="1">The sequence shown here is derived from an EMBL/GenBank/DDBJ whole genome shotgun (WGS) entry which is preliminary data.</text>
</comment>